<dbReference type="OrthoDB" id="6612291at2759"/>
<keyword evidence="10" id="KW-1185">Reference proteome</keyword>
<dbReference type="InterPro" id="IPR036259">
    <property type="entry name" value="MFS_trans_sf"/>
</dbReference>
<feature type="transmembrane region" description="Helical" evidence="7">
    <location>
        <begin position="74"/>
        <end position="98"/>
    </location>
</feature>
<keyword evidence="5 7" id="KW-0472">Membrane</keyword>
<name>A0A0F8X9V2_9EURO</name>
<feature type="transmembrane region" description="Helical" evidence="7">
    <location>
        <begin position="110"/>
        <end position="129"/>
    </location>
</feature>
<feature type="transmembrane region" description="Helical" evidence="7">
    <location>
        <begin position="472"/>
        <end position="490"/>
    </location>
</feature>
<evidence type="ECO:0000256" key="4">
    <source>
        <dbReference type="ARBA" id="ARBA00022989"/>
    </source>
</evidence>
<feature type="transmembrane region" description="Helical" evidence="7">
    <location>
        <begin position="344"/>
        <end position="365"/>
    </location>
</feature>
<dbReference type="SUPFAM" id="SSF103473">
    <property type="entry name" value="MFS general substrate transporter"/>
    <property type="match status" value="1"/>
</dbReference>
<evidence type="ECO:0000256" key="7">
    <source>
        <dbReference type="SAM" id="Phobius"/>
    </source>
</evidence>
<feature type="transmembrane region" description="Helical" evidence="7">
    <location>
        <begin position="439"/>
        <end position="460"/>
    </location>
</feature>
<evidence type="ECO:0000256" key="5">
    <source>
        <dbReference type="ARBA" id="ARBA00023136"/>
    </source>
</evidence>
<accession>A0A0F8X9V2</accession>
<comment type="caution">
    <text evidence="9">The sequence shown here is derived from an EMBL/GenBank/DDBJ whole genome shotgun (WGS) entry which is preliminary data.</text>
</comment>
<dbReference type="AlphaFoldDB" id="A0A0F8X9V2"/>
<evidence type="ECO:0000256" key="2">
    <source>
        <dbReference type="ARBA" id="ARBA00010992"/>
    </source>
</evidence>
<feature type="domain" description="Major facilitator superfamily (MFS) profile" evidence="8">
    <location>
        <begin position="35"/>
        <end position="494"/>
    </location>
</feature>
<dbReference type="PANTHER" id="PTHR48022:SF41">
    <property type="entry name" value="MAJOR FACILITATOR SUPERFAMILY (MFS) PROFILE DOMAIN-CONTAINING PROTEIN"/>
    <property type="match status" value="1"/>
</dbReference>
<feature type="transmembrane region" description="Helical" evidence="7">
    <location>
        <begin position="176"/>
        <end position="199"/>
    </location>
</feature>
<proteinExistence type="inferred from homology"/>
<feature type="transmembrane region" description="Helical" evidence="7">
    <location>
        <begin position="372"/>
        <end position="393"/>
    </location>
</feature>
<feature type="transmembrane region" description="Helical" evidence="7">
    <location>
        <begin position="32"/>
        <end position="53"/>
    </location>
</feature>
<dbReference type="PANTHER" id="PTHR48022">
    <property type="entry name" value="PLASTIDIC GLUCOSE TRANSPORTER 4"/>
    <property type="match status" value="1"/>
</dbReference>
<evidence type="ECO:0000313" key="9">
    <source>
        <dbReference type="EMBL" id="KKK26330.1"/>
    </source>
</evidence>
<dbReference type="PROSITE" id="PS50850">
    <property type="entry name" value="MFS"/>
    <property type="match status" value="1"/>
</dbReference>
<evidence type="ECO:0000313" key="10">
    <source>
        <dbReference type="Proteomes" id="UP000034291"/>
    </source>
</evidence>
<dbReference type="InterPro" id="IPR005828">
    <property type="entry name" value="MFS_sugar_transport-like"/>
</dbReference>
<gene>
    <name evidence="9" type="ORF">ARAM_004267</name>
</gene>
<dbReference type="InterPro" id="IPR020846">
    <property type="entry name" value="MFS_dom"/>
</dbReference>
<dbReference type="Gene3D" id="1.20.1250.20">
    <property type="entry name" value="MFS general substrate transporter like domains"/>
    <property type="match status" value="1"/>
</dbReference>
<comment type="subcellular location">
    <subcellularLocation>
        <location evidence="1">Membrane</location>
        <topology evidence="1">Multi-pass membrane protein</topology>
    </subcellularLocation>
</comment>
<evidence type="ECO:0000256" key="1">
    <source>
        <dbReference type="ARBA" id="ARBA00004141"/>
    </source>
</evidence>
<dbReference type="Pfam" id="PF00083">
    <property type="entry name" value="Sugar_tr"/>
    <property type="match status" value="1"/>
</dbReference>
<dbReference type="InterPro" id="IPR050360">
    <property type="entry name" value="MFS_Sugar_Transporters"/>
</dbReference>
<comment type="similarity">
    <text evidence="2">Belongs to the major facilitator superfamily. Sugar transporter (TC 2.A.1.1) family.</text>
</comment>
<organism evidence="9 10">
    <name type="scientific">Aspergillus rambellii</name>
    <dbReference type="NCBI Taxonomy" id="308745"/>
    <lineage>
        <taxon>Eukaryota</taxon>
        <taxon>Fungi</taxon>
        <taxon>Dikarya</taxon>
        <taxon>Ascomycota</taxon>
        <taxon>Pezizomycotina</taxon>
        <taxon>Eurotiomycetes</taxon>
        <taxon>Eurotiomycetidae</taxon>
        <taxon>Eurotiales</taxon>
        <taxon>Aspergillaceae</taxon>
        <taxon>Aspergillus</taxon>
        <taxon>Aspergillus subgen. Nidulantes</taxon>
    </lineage>
</organism>
<dbReference type="GO" id="GO:0005351">
    <property type="term" value="F:carbohydrate:proton symporter activity"/>
    <property type="evidence" value="ECO:0007669"/>
    <property type="project" value="TreeGrafter"/>
</dbReference>
<feature type="transmembrane region" description="Helical" evidence="7">
    <location>
        <begin position="399"/>
        <end position="418"/>
    </location>
</feature>
<protein>
    <recommendedName>
        <fullName evidence="8">Major facilitator superfamily (MFS) profile domain-containing protein</fullName>
    </recommendedName>
</protein>
<sequence>MENLNGNTESAPSPKQGNETSLSATVKLSPKIAGWCVALTSAILLYGYDLVIVGNVSSMPEFQRDFGRELHGQLIIPSLWLGLWNVANMIGGVCGALSGGVIQDAQGRRGSLATASVVSAIAVAIAYVANIPSYLAARRGVFFVAKVVQSFAVNMGMCTAQTYMSEVLPPRLRGPVLAFFPIFTLLGQLIGSVVVYASLHKPGPQGYRRCFVSQWPFSVLPLVVAIFIPESPTYLVRKTRLHAARQCQRRLSPPTADPDAVVEQIRFSIERQQQQQQQQQQHQAAASRATAASGYLDCFRATNRRRTAIVLFSNLVPQLFGLTLLAKASYFLQVVGLDADHSLLFLQVSLALGLVANILSILALAKFGRRPLYLFGLAGCTVLWTAMGVAGCFSGVATTWYTAATMMLLIAVVGVSTWPASYAVSAEASSLQLRGKAQGLGWLVNSLSNGVFGLVLPYIFNNDQAALRAKTGFVYTGLCGIALVGAWMLIPEMKNRTPAEIDRMFELGLPTRKFKAWSSLSLSPTPGAC</sequence>
<dbReference type="GO" id="GO:0016020">
    <property type="term" value="C:membrane"/>
    <property type="evidence" value="ECO:0007669"/>
    <property type="project" value="UniProtKB-SubCell"/>
</dbReference>
<feature type="region of interest" description="Disordered" evidence="6">
    <location>
        <begin position="1"/>
        <end position="20"/>
    </location>
</feature>
<feature type="transmembrane region" description="Helical" evidence="7">
    <location>
        <begin position="309"/>
        <end position="332"/>
    </location>
</feature>
<reference evidence="9 10" key="1">
    <citation type="submission" date="2015-02" db="EMBL/GenBank/DDBJ databases">
        <title>Draft Genome Sequences of Two Closely-Related Aflatoxigenic Aspergillus Species Obtained from the Cote d'Ivoire.</title>
        <authorList>
            <person name="Moore G.G."/>
            <person name="Beltz S.B."/>
            <person name="Mack B.M."/>
        </authorList>
    </citation>
    <scope>NUCLEOTIDE SEQUENCE [LARGE SCALE GENOMIC DNA]</scope>
    <source>
        <strain evidence="9 10">SRRC1468</strain>
    </source>
</reference>
<dbReference type="EMBL" id="JZBS01000459">
    <property type="protein sequence ID" value="KKK26330.1"/>
    <property type="molecule type" value="Genomic_DNA"/>
</dbReference>
<keyword evidence="3 7" id="KW-0812">Transmembrane</keyword>
<evidence type="ECO:0000259" key="8">
    <source>
        <dbReference type="PROSITE" id="PS50850"/>
    </source>
</evidence>
<dbReference type="Proteomes" id="UP000034291">
    <property type="component" value="Unassembled WGS sequence"/>
</dbReference>
<evidence type="ECO:0000256" key="3">
    <source>
        <dbReference type="ARBA" id="ARBA00022692"/>
    </source>
</evidence>
<evidence type="ECO:0000256" key="6">
    <source>
        <dbReference type="SAM" id="MobiDB-lite"/>
    </source>
</evidence>
<keyword evidence="4 7" id="KW-1133">Transmembrane helix</keyword>